<dbReference type="AlphaFoldDB" id="A0A934MHQ6"/>
<organism evidence="5 6">
    <name type="scientific">Acuticoccus mangrovi</name>
    <dbReference type="NCBI Taxonomy" id="2796142"/>
    <lineage>
        <taxon>Bacteria</taxon>
        <taxon>Pseudomonadati</taxon>
        <taxon>Pseudomonadota</taxon>
        <taxon>Alphaproteobacteria</taxon>
        <taxon>Hyphomicrobiales</taxon>
        <taxon>Amorphaceae</taxon>
        <taxon>Acuticoccus</taxon>
    </lineage>
</organism>
<keyword evidence="1" id="KW-0805">Transcription regulation</keyword>
<evidence type="ECO:0000313" key="5">
    <source>
        <dbReference type="EMBL" id="MBJ3777928.1"/>
    </source>
</evidence>
<dbReference type="GO" id="GO:0006950">
    <property type="term" value="P:response to stress"/>
    <property type="evidence" value="ECO:0007669"/>
    <property type="project" value="TreeGrafter"/>
</dbReference>
<dbReference type="InterPro" id="IPR039422">
    <property type="entry name" value="MarR/SlyA-like"/>
</dbReference>
<keyword evidence="3" id="KW-0804">Transcription</keyword>
<dbReference type="PANTHER" id="PTHR33164:SF57">
    <property type="entry name" value="MARR-FAMILY TRANSCRIPTIONAL REGULATOR"/>
    <property type="match status" value="1"/>
</dbReference>
<keyword evidence="2" id="KW-0238">DNA-binding</keyword>
<evidence type="ECO:0000256" key="3">
    <source>
        <dbReference type="ARBA" id="ARBA00023163"/>
    </source>
</evidence>
<evidence type="ECO:0000256" key="2">
    <source>
        <dbReference type="ARBA" id="ARBA00023125"/>
    </source>
</evidence>
<evidence type="ECO:0000256" key="1">
    <source>
        <dbReference type="ARBA" id="ARBA00023015"/>
    </source>
</evidence>
<dbReference type="RefSeq" id="WP_198883879.1">
    <property type="nucleotide sequence ID" value="NZ_JAEKJA010000021.1"/>
</dbReference>
<gene>
    <name evidence="5" type="ORF">JCR33_19660</name>
</gene>
<dbReference type="Proteomes" id="UP000609531">
    <property type="component" value="Unassembled WGS sequence"/>
</dbReference>
<proteinExistence type="predicted"/>
<dbReference type="InterPro" id="IPR023187">
    <property type="entry name" value="Tscrpt_reg_MarR-type_CS"/>
</dbReference>
<evidence type="ECO:0000259" key="4">
    <source>
        <dbReference type="PROSITE" id="PS50995"/>
    </source>
</evidence>
<protein>
    <submittedName>
        <fullName evidence="5">MarR family transcriptional regulator</fullName>
    </submittedName>
</protein>
<reference evidence="5" key="1">
    <citation type="submission" date="2020-12" db="EMBL/GenBank/DDBJ databases">
        <title>Bacterial taxonomy.</title>
        <authorList>
            <person name="Pan X."/>
        </authorList>
    </citation>
    <scope>NUCLEOTIDE SEQUENCE</scope>
    <source>
        <strain evidence="5">B2012</strain>
    </source>
</reference>
<dbReference type="EMBL" id="JAEKJA010000021">
    <property type="protein sequence ID" value="MBJ3777928.1"/>
    <property type="molecule type" value="Genomic_DNA"/>
</dbReference>
<name>A0A934MHQ6_9HYPH</name>
<dbReference type="InterPro" id="IPR036390">
    <property type="entry name" value="WH_DNA-bd_sf"/>
</dbReference>
<dbReference type="InterPro" id="IPR000835">
    <property type="entry name" value="HTH_MarR-typ"/>
</dbReference>
<dbReference type="InterPro" id="IPR036388">
    <property type="entry name" value="WH-like_DNA-bd_sf"/>
</dbReference>
<sequence length="153" mass="17096">MVAATAEEDALDLETFAPYLINRISARYNIDMAEALREHGLTTPKMRALAVLKVKPGITVNELAVYAVMEQSTMSRTLDQMEEAGLVVRSAREGDGRVREVALTPDGEAAFAEVLPIVRAQEERMFAGIGKRDRAAFLRTLHKMLRNIRQHPF</sequence>
<dbReference type="PRINTS" id="PR00598">
    <property type="entry name" value="HTHMARR"/>
</dbReference>
<dbReference type="PROSITE" id="PS01117">
    <property type="entry name" value="HTH_MARR_1"/>
    <property type="match status" value="1"/>
</dbReference>
<dbReference type="PANTHER" id="PTHR33164">
    <property type="entry name" value="TRANSCRIPTIONAL REGULATOR, MARR FAMILY"/>
    <property type="match status" value="1"/>
</dbReference>
<dbReference type="SMART" id="SM00347">
    <property type="entry name" value="HTH_MARR"/>
    <property type="match status" value="1"/>
</dbReference>
<dbReference type="Pfam" id="PF12802">
    <property type="entry name" value="MarR_2"/>
    <property type="match status" value="1"/>
</dbReference>
<comment type="caution">
    <text evidence="5">The sequence shown here is derived from an EMBL/GenBank/DDBJ whole genome shotgun (WGS) entry which is preliminary data.</text>
</comment>
<dbReference type="GO" id="GO:0003677">
    <property type="term" value="F:DNA binding"/>
    <property type="evidence" value="ECO:0007669"/>
    <property type="project" value="UniProtKB-KW"/>
</dbReference>
<feature type="domain" description="HTH marR-type" evidence="4">
    <location>
        <begin position="14"/>
        <end position="146"/>
    </location>
</feature>
<keyword evidence="6" id="KW-1185">Reference proteome</keyword>
<dbReference type="GO" id="GO:0003700">
    <property type="term" value="F:DNA-binding transcription factor activity"/>
    <property type="evidence" value="ECO:0007669"/>
    <property type="project" value="InterPro"/>
</dbReference>
<dbReference type="Gene3D" id="1.10.10.10">
    <property type="entry name" value="Winged helix-like DNA-binding domain superfamily/Winged helix DNA-binding domain"/>
    <property type="match status" value="1"/>
</dbReference>
<dbReference type="PROSITE" id="PS50995">
    <property type="entry name" value="HTH_MARR_2"/>
    <property type="match status" value="1"/>
</dbReference>
<dbReference type="SUPFAM" id="SSF46785">
    <property type="entry name" value="Winged helix' DNA-binding domain"/>
    <property type="match status" value="1"/>
</dbReference>
<evidence type="ECO:0000313" key="6">
    <source>
        <dbReference type="Proteomes" id="UP000609531"/>
    </source>
</evidence>
<accession>A0A934MHQ6</accession>